<accession>A0A068F4J1</accession>
<protein>
    <submittedName>
        <fullName evidence="1">Uncharacterized protein</fullName>
    </submittedName>
</protein>
<dbReference type="KEGG" id="vg:23679547"/>
<reference evidence="1 2" key="1">
    <citation type="submission" date="2014-03" db="EMBL/GenBank/DDBJ databases">
        <authorList>
            <person name="Yoder B.A."/>
            <person name="Colicchio M.A."/>
            <person name="Schafer C.E."/>
            <person name="Abrahim M.R."/>
            <person name="Adkins N.L."/>
            <person name="Burke K.A."/>
            <person name="Churilla B.M."/>
            <person name="Cohen K.L."/>
            <person name="Fasoranti T.O."/>
            <person name="Genkil J.S."/>
            <person name="Kramer Z.J."/>
            <person name="Prout A.K."/>
            <person name="Schwarz A.G."/>
            <person name="Tish M."/>
            <person name="Vispute N."/>
            <person name="Wilkes K.E."/>
            <person name="Williams C.R."/>
            <person name="Xiao X."/>
            <person name="Yu V.J."/>
            <person name="Lapin J.S."/>
            <person name="Ott C.T."/>
            <person name="Walburn T.D."/>
            <person name="Bradley K.W."/>
            <person name="Clarke D.Q."/>
            <person name="Lewis M.F."/>
            <person name="Barker L.P."/>
            <person name="Bailey C."/>
            <person name="Asai D.J."/>
            <person name="Bowman C.A."/>
            <person name="Russell D.A."/>
            <person name="Pope W.H."/>
            <person name="Jacobs-Sera D."/>
            <person name="Hendrix R.W."/>
            <person name="Hatfull G.F."/>
        </authorList>
    </citation>
    <scope>NUCLEOTIDE SEQUENCE [LARGE SCALE GENOMIC DNA]</scope>
</reference>
<organism evidence="1 2">
    <name type="scientific">Mycobacterium phage Gaia</name>
    <dbReference type="NCBI Taxonomy" id="1486472"/>
    <lineage>
        <taxon>Viruses</taxon>
        <taxon>Duplodnaviria</taxon>
        <taxon>Heunggongvirae</taxon>
        <taxon>Uroviricota</taxon>
        <taxon>Caudoviricetes</taxon>
        <taxon>Gaiavirus</taxon>
        <taxon>Gaiavirus gaia</taxon>
    </lineage>
</organism>
<name>A0A068F4J1_9CAUD</name>
<dbReference type="GeneID" id="23679547"/>
<keyword evidence="2" id="KW-1185">Reference proteome</keyword>
<evidence type="ECO:0000313" key="2">
    <source>
        <dbReference type="Proteomes" id="UP000027491"/>
    </source>
</evidence>
<sequence>MRIQEYPARRSGQRLKRNLFTECMTEREIIHTRTEKCG</sequence>
<dbReference type="Proteomes" id="UP000027491">
    <property type="component" value="Segment"/>
</dbReference>
<dbReference type="EMBL" id="KJ567043">
    <property type="protein sequence ID" value="AID58861.1"/>
    <property type="molecule type" value="Genomic_DNA"/>
</dbReference>
<gene>
    <name evidence="1" type="primary">41</name>
    <name evidence="1" type="ORF">PBI_GAIA_41</name>
</gene>
<evidence type="ECO:0000313" key="1">
    <source>
        <dbReference type="EMBL" id="AID58861.1"/>
    </source>
</evidence>
<dbReference type="RefSeq" id="YP_009124784.1">
    <property type="nucleotide sequence ID" value="NC_026590.1"/>
</dbReference>
<proteinExistence type="predicted"/>